<dbReference type="Gene3D" id="1.10.340.70">
    <property type="match status" value="1"/>
</dbReference>
<comment type="caution">
    <text evidence="2">The sequence shown here is derived from an EMBL/GenBank/DDBJ whole genome shotgun (WGS) entry which is preliminary data.</text>
</comment>
<dbReference type="InterPro" id="IPR001584">
    <property type="entry name" value="Integrase_cat-core"/>
</dbReference>
<dbReference type="Gene3D" id="3.30.420.10">
    <property type="entry name" value="Ribonuclease H-like superfamily/Ribonuclease H"/>
    <property type="match status" value="1"/>
</dbReference>
<sequence>MPAGTSKLKDVDIVKAQHEDATIARVLQLLKTSQKPSVTKIRRETPQVRKELHEEMGHLGVERVFDLARQRFFWPNMRKDIEHFIHHVCRCLKQKQSNRHTVIPLQLIVTTVPFQLISIDFVHFEQSSGGYQYILVVVDHFTKYSQAYLTKNKSSVTAADRIFNDFMQRFGVPKKIHLDMSGEFENNLFKRLEQLTGVTHERTTPYHPQCNGIVERMNRTLLGMLRTLPESYKSRWKDHLNKLIHTYNCTVHESTNYSPFYLFGRSPRLPIDLMFDLPDKAE</sequence>
<feature type="domain" description="Integrase catalytic" evidence="1">
    <location>
        <begin position="109"/>
        <end position="267"/>
    </location>
</feature>
<accession>A0A6S7KEY1</accession>
<dbReference type="AlphaFoldDB" id="A0A6S7KEY1"/>
<keyword evidence="3" id="KW-1185">Reference proteome</keyword>
<reference evidence="2" key="1">
    <citation type="submission" date="2020-04" db="EMBL/GenBank/DDBJ databases">
        <authorList>
            <person name="Alioto T."/>
            <person name="Alioto T."/>
            <person name="Gomez Garrido J."/>
        </authorList>
    </citation>
    <scope>NUCLEOTIDE SEQUENCE</scope>
    <source>
        <strain evidence="2">A484AB</strain>
    </source>
</reference>
<dbReference type="InterPro" id="IPR050951">
    <property type="entry name" value="Retrovirus_Pol_polyprotein"/>
</dbReference>
<dbReference type="PANTHER" id="PTHR37984">
    <property type="entry name" value="PROTEIN CBG26694"/>
    <property type="match status" value="1"/>
</dbReference>
<evidence type="ECO:0000313" key="3">
    <source>
        <dbReference type="Proteomes" id="UP001152795"/>
    </source>
</evidence>
<dbReference type="Pfam" id="PF00665">
    <property type="entry name" value="rve"/>
    <property type="match status" value="1"/>
</dbReference>
<dbReference type="InterPro" id="IPR041588">
    <property type="entry name" value="Integrase_H2C2"/>
</dbReference>
<dbReference type="GO" id="GO:0015074">
    <property type="term" value="P:DNA integration"/>
    <property type="evidence" value="ECO:0007669"/>
    <property type="project" value="InterPro"/>
</dbReference>
<dbReference type="GO" id="GO:0003676">
    <property type="term" value="F:nucleic acid binding"/>
    <property type="evidence" value="ECO:0007669"/>
    <property type="project" value="InterPro"/>
</dbReference>
<dbReference type="PANTHER" id="PTHR37984:SF15">
    <property type="entry name" value="INTEGRASE CATALYTIC DOMAIN-CONTAINING PROTEIN"/>
    <property type="match status" value="1"/>
</dbReference>
<dbReference type="InterPro" id="IPR036397">
    <property type="entry name" value="RNaseH_sf"/>
</dbReference>
<proteinExistence type="predicted"/>
<dbReference type="FunFam" id="1.10.340.70:FF:000001">
    <property type="entry name" value="Retrovirus-related Pol polyprotein from transposon gypsy-like Protein"/>
    <property type="match status" value="1"/>
</dbReference>
<dbReference type="SUPFAM" id="SSF53098">
    <property type="entry name" value="Ribonuclease H-like"/>
    <property type="match status" value="1"/>
</dbReference>
<protein>
    <submittedName>
        <fullName evidence="2">Retrovirus-related Pol poly from transposon 412, partial</fullName>
    </submittedName>
</protein>
<gene>
    <name evidence="2" type="ORF">PACLA_8A051558</name>
</gene>
<evidence type="ECO:0000313" key="2">
    <source>
        <dbReference type="EMBL" id="CAB4026032.1"/>
    </source>
</evidence>
<dbReference type="OrthoDB" id="407598at2759"/>
<dbReference type="Pfam" id="PF17921">
    <property type="entry name" value="Integrase_H2C2"/>
    <property type="match status" value="1"/>
</dbReference>
<dbReference type="FunFam" id="3.30.420.10:FF:000032">
    <property type="entry name" value="Retrovirus-related Pol polyprotein from transposon 297-like Protein"/>
    <property type="match status" value="1"/>
</dbReference>
<dbReference type="InterPro" id="IPR012337">
    <property type="entry name" value="RNaseH-like_sf"/>
</dbReference>
<feature type="non-terminal residue" evidence="2">
    <location>
        <position position="282"/>
    </location>
</feature>
<dbReference type="PROSITE" id="PS50994">
    <property type="entry name" value="INTEGRASE"/>
    <property type="match status" value="1"/>
</dbReference>
<dbReference type="EMBL" id="CACRXK020013967">
    <property type="protein sequence ID" value="CAB4026032.1"/>
    <property type="molecule type" value="Genomic_DNA"/>
</dbReference>
<evidence type="ECO:0000259" key="1">
    <source>
        <dbReference type="PROSITE" id="PS50994"/>
    </source>
</evidence>
<dbReference type="Proteomes" id="UP001152795">
    <property type="component" value="Unassembled WGS sequence"/>
</dbReference>
<organism evidence="2 3">
    <name type="scientific">Paramuricea clavata</name>
    <name type="common">Red gorgonian</name>
    <name type="synonym">Violescent sea-whip</name>
    <dbReference type="NCBI Taxonomy" id="317549"/>
    <lineage>
        <taxon>Eukaryota</taxon>
        <taxon>Metazoa</taxon>
        <taxon>Cnidaria</taxon>
        <taxon>Anthozoa</taxon>
        <taxon>Octocorallia</taxon>
        <taxon>Malacalcyonacea</taxon>
        <taxon>Plexauridae</taxon>
        <taxon>Paramuricea</taxon>
    </lineage>
</organism>
<name>A0A6S7KEY1_PARCT</name>